<dbReference type="RefSeq" id="WP_116188343.1">
    <property type="nucleotide sequence ID" value="NZ_QTTN01000006.1"/>
</dbReference>
<dbReference type="SMART" id="SM00530">
    <property type="entry name" value="HTH_XRE"/>
    <property type="match status" value="1"/>
</dbReference>
<dbReference type="Pfam" id="PF01381">
    <property type="entry name" value="HTH_3"/>
    <property type="match status" value="1"/>
</dbReference>
<dbReference type="PANTHER" id="PTHR46797:SF1">
    <property type="entry name" value="METHYLPHOSPHONATE SYNTHASE"/>
    <property type="match status" value="1"/>
</dbReference>
<evidence type="ECO:0000313" key="3">
    <source>
        <dbReference type="EMBL" id="REE90612.1"/>
    </source>
</evidence>
<dbReference type="PROSITE" id="PS50943">
    <property type="entry name" value="HTH_CROC1"/>
    <property type="match status" value="1"/>
</dbReference>
<gene>
    <name evidence="3" type="ORF">A8990_106117</name>
</gene>
<feature type="domain" description="HTH cro/C1-type" evidence="2">
    <location>
        <begin position="11"/>
        <end position="65"/>
    </location>
</feature>
<dbReference type="EMBL" id="QTTN01000006">
    <property type="protein sequence ID" value="REE90612.1"/>
    <property type="molecule type" value="Genomic_DNA"/>
</dbReference>
<protein>
    <submittedName>
        <fullName evidence="3">DNA-binding XRE family transcriptional regulator</fullName>
    </submittedName>
</protein>
<dbReference type="Proteomes" id="UP000256304">
    <property type="component" value="Unassembled WGS sequence"/>
</dbReference>
<comment type="caution">
    <text evidence="3">The sequence shown here is derived from an EMBL/GenBank/DDBJ whole genome shotgun (WGS) entry which is preliminary data.</text>
</comment>
<keyword evidence="4" id="KW-1185">Reference proteome</keyword>
<dbReference type="OrthoDB" id="5461347at2"/>
<dbReference type="PANTHER" id="PTHR46797">
    <property type="entry name" value="HTH-TYPE TRANSCRIPTIONAL REGULATOR"/>
    <property type="match status" value="1"/>
</dbReference>
<dbReference type="GO" id="GO:0003677">
    <property type="term" value="F:DNA binding"/>
    <property type="evidence" value="ECO:0007669"/>
    <property type="project" value="UniProtKB-KW"/>
</dbReference>
<evidence type="ECO:0000259" key="2">
    <source>
        <dbReference type="PROSITE" id="PS50943"/>
    </source>
</evidence>
<reference evidence="3 4" key="1">
    <citation type="submission" date="2018-08" db="EMBL/GenBank/DDBJ databases">
        <title>Genomic Encyclopedia of Type Strains, Phase III (KMG-III): the genomes of soil and plant-associated and newly described type strains.</title>
        <authorList>
            <person name="Whitman W."/>
        </authorList>
    </citation>
    <scope>NUCLEOTIDE SEQUENCE [LARGE SCALE GENOMIC DNA]</scope>
    <source>
        <strain evidence="3 4">CGMCC 1.10966</strain>
    </source>
</reference>
<dbReference type="GO" id="GO:0005829">
    <property type="term" value="C:cytosol"/>
    <property type="evidence" value="ECO:0007669"/>
    <property type="project" value="TreeGrafter"/>
</dbReference>
<evidence type="ECO:0000313" key="4">
    <source>
        <dbReference type="Proteomes" id="UP000256304"/>
    </source>
</evidence>
<dbReference type="Gene3D" id="1.10.260.40">
    <property type="entry name" value="lambda repressor-like DNA-binding domains"/>
    <property type="match status" value="1"/>
</dbReference>
<organism evidence="3 4">
    <name type="scientific">Paenibacillus taihuensis</name>
    <dbReference type="NCBI Taxonomy" id="1156355"/>
    <lineage>
        <taxon>Bacteria</taxon>
        <taxon>Bacillati</taxon>
        <taxon>Bacillota</taxon>
        <taxon>Bacilli</taxon>
        <taxon>Bacillales</taxon>
        <taxon>Paenibacillaceae</taxon>
        <taxon>Paenibacillus</taxon>
    </lineage>
</organism>
<dbReference type="CDD" id="cd00093">
    <property type="entry name" value="HTH_XRE"/>
    <property type="match status" value="1"/>
</dbReference>
<dbReference type="AlphaFoldDB" id="A0A3D9SKU1"/>
<dbReference type="InterPro" id="IPR010982">
    <property type="entry name" value="Lambda_DNA-bd_dom_sf"/>
</dbReference>
<evidence type="ECO:0000256" key="1">
    <source>
        <dbReference type="ARBA" id="ARBA00023125"/>
    </source>
</evidence>
<dbReference type="GO" id="GO:0003700">
    <property type="term" value="F:DNA-binding transcription factor activity"/>
    <property type="evidence" value="ECO:0007669"/>
    <property type="project" value="TreeGrafter"/>
</dbReference>
<proteinExistence type="predicted"/>
<dbReference type="SUPFAM" id="SSF47413">
    <property type="entry name" value="lambda repressor-like DNA-binding domains"/>
    <property type="match status" value="1"/>
</dbReference>
<keyword evidence="1 3" id="KW-0238">DNA-binding</keyword>
<accession>A0A3D9SKU1</accession>
<name>A0A3D9SKU1_9BACL</name>
<dbReference type="InterPro" id="IPR050807">
    <property type="entry name" value="TransReg_Diox_bact_type"/>
</dbReference>
<sequence length="76" mass="8722">MELENLFGDLLKQARLKAGMTQETLAFQAELDRTYISLLETGKRQPTLMTLFALSKALELRPSDIIKEIEKKVGYY</sequence>
<dbReference type="InterPro" id="IPR001387">
    <property type="entry name" value="Cro/C1-type_HTH"/>
</dbReference>